<dbReference type="Proteomes" id="UP001363622">
    <property type="component" value="Unassembled WGS sequence"/>
</dbReference>
<gene>
    <name evidence="1" type="ORF">IWZ03DRAFT_382149</name>
</gene>
<protein>
    <submittedName>
        <fullName evidence="1">Uncharacterized protein</fullName>
    </submittedName>
</protein>
<keyword evidence="2" id="KW-1185">Reference proteome</keyword>
<sequence>MRWAEAARTPRLLMMAGLSASESLVTLERASIVVNWDWIERWEKRLSLKRIVVGVVCGAVERRRQKMDGRGSEIFWKWRNAYLRYKNGLGELMDDFRKDIRSMGRCEDIQRLRVKRTKTFH</sequence>
<proteinExistence type="predicted"/>
<organism evidence="1 2">
    <name type="scientific">Phyllosticta citriasiana</name>
    <dbReference type="NCBI Taxonomy" id="595635"/>
    <lineage>
        <taxon>Eukaryota</taxon>
        <taxon>Fungi</taxon>
        <taxon>Dikarya</taxon>
        <taxon>Ascomycota</taxon>
        <taxon>Pezizomycotina</taxon>
        <taxon>Dothideomycetes</taxon>
        <taxon>Dothideomycetes incertae sedis</taxon>
        <taxon>Botryosphaeriales</taxon>
        <taxon>Phyllostictaceae</taxon>
        <taxon>Phyllosticta</taxon>
    </lineage>
</organism>
<reference evidence="1 2" key="1">
    <citation type="submission" date="2024-04" db="EMBL/GenBank/DDBJ databases">
        <title>Phyllosticta paracitricarpa is synonymous to the EU quarantine fungus P. citricarpa based on phylogenomic analyses.</title>
        <authorList>
            <consortium name="Lawrence Berkeley National Laboratory"/>
            <person name="Van Ingen-Buijs V.A."/>
            <person name="Van Westerhoven A.C."/>
            <person name="Haridas S."/>
            <person name="Skiadas P."/>
            <person name="Martin F."/>
            <person name="Groenewald J.Z."/>
            <person name="Crous P.W."/>
            <person name="Seidl M.F."/>
        </authorList>
    </citation>
    <scope>NUCLEOTIDE SEQUENCE [LARGE SCALE GENOMIC DNA]</scope>
    <source>
        <strain evidence="1 2">CBS 123371</strain>
    </source>
</reference>
<dbReference type="EMBL" id="JBBPHU010000008">
    <property type="protein sequence ID" value="KAK7514963.1"/>
    <property type="molecule type" value="Genomic_DNA"/>
</dbReference>
<evidence type="ECO:0000313" key="1">
    <source>
        <dbReference type="EMBL" id="KAK7514963.1"/>
    </source>
</evidence>
<accession>A0ABR1KHS0</accession>
<comment type="caution">
    <text evidence="1">The sequence shown here is derived from an EMBL/GenBank/DDBJ whole genome shotgun (WGS) entry which is preliminary data.</text>
</comment>
<evidence type="ECO:0000313" key="2">
    <source>
        <dbReference type="Proteomes" id="UP001363622"/>
    </source>
</evidence>
<name>A0ABR1KHS0_9PEZI</name>